<reference evidence="2" key="1">
    <citation type="submission" date="2016-03" db="EMBL/GenBank/DDBJ databases">
        <authorList>
            <person name="Heylen K."/>
            <person name="De Vos P."/>
            <person name="Vekeman B."/>
        </authorList>
    </citation>
    <scope>NUCLEOTIDE SEQUENCE [LARGE SCALE GENOMIC DNA]</scope>
    <source>
        <strain evidence="2">R-45383</strain>
    </source>
</reference>
<keyword evidence="2" id="KW-1185">Reference proteome</keyword>
<evidence type="ECO:0000313" key="2">
    <source>
        <dbReference type="Proteomes" id="UP000077628"/>
    </source>
</evidence>
<dbReference type="InterPro" id="IPR029058">
    <property type="entry name" value="AB_hydrolase_fold"/>
</dbReference>
<gene>
    <name evidence="1" type="ORF">A1355_20740</name>
</gene>
<dbReference type="STRING" id="702114.A1355_20740"/>
<accession>A0A177P2C3</accession>
<organism evidence="1 2">
    <name type="scientific">Methylomonas koyamae</name>
    <dbReference type="NCBI Taxonomy" id="702114"/>
    <lineage>
        <taxon>Bacteria</taxon>
        <taxon>Pseudomonadati</taxon>
        <taxon>Pseudomonadota</taxon>
        <taxon>Gammaproteobacteria</taxon>
        <taxon>Methylococcales</taxon>
        <taxon>Methylococcaceae</taxon>
        <taxon>Methylomonas</taxon>
    </lineage>
</organism>
<dbReference type="Gene3D" id="3.40.50.1820">
    <property type="entry name" value="alpha/beta hydrolase"/>
    <property type="match status" value="1"/>
</dbReference>
<proteinExistence type="predicted"/>
<dbReference type="OrthoDB" id="556502at2"/>
<evidence type="ECO:0008006" key="3">
    <source>
        <dbReference type="Google" id="ProtNLM"/>
    </source>
</evidence>
<protein>
    <recommendedName>
        <fullName evidence="3">DUF676 domain-containing protein</fullName>
    </recommendedName>
</protein>
<dbReference type="AlphaFoldDB" id="A0A177P2C3"/>
<comment type="caution">
    <text evidence="1">The sequence shown here is derived from an EMBL/GenBank/DDBJ whole genome shotgun (WGS) entry which is preliminary data.</text>
</comment>
<dbReference type="SUPFAM" id="SSF53474">
    <property type="entry name" value="alpha/beta-Hydrolases"/>
    <property type="match status" value="1"/>
</dbReference>
<dbReference type="Proteomes" id="UP000077628">
    <property type="component" value="Unassembled WGS sequence"/>
</dbReference>
<evidence type="ECO:0000313" key="1">
    <source>
        <dbReference type="EMBL" id="OAI24405.1"/>
    </source>
</evidence>
<dbReference type="EMBL" id="LUUK01000048">
    <property type="protein sequence ID" value="OAI24405.1"/>
    <property type="molecule type" value="Genomic_DNA"/>
</dbReference>
<name>A0A177P2C3_9GAMM</name>
<sequence>MSDTAKALQQAVAPAAHPIIYVRGYAMSESERDETAADPFCGFNAGSTVVRAGTGDKDTKARKFIFESPVVRLISDFGYADVYDEGLDIMDRDWPKDKTIPYRSVVVYRYYDDGSSLLGSGKSSPIETYAEGLGKLIQRVRDLARDEAGQAIADTDFKCYLVAHSMGGLVCRAFLQNPALGDAQTRAWVDKVFTYATPHNGIELAGVNVPDWLKTADMNNFSRPRMAEYLNLDKDSEYLAEERVDLLRHFPPERFFCMVGSNRADYNVAAGLSRMFSGHGSDGLVKVANAVLTGQDRAGQTLPCPKAYTYRSHSGYFGIVNSEEAFQNLTRFLFGNLKVDIWFDVAGVTLPESLQGQADKVEADYYFELQAAPRKMRGLLTRRTAEEDSAAIRGHGEIVKHQKRSVYLSSVFLANWAKVDQTDNTLTYAVTLGIGVQEYLVDGWLFDSHVEGARLFSDTAIIAITPGQQVAWHWSQAKSKPTDVRLITQDEHEAIQAGGSLTVEIPIPTVAKKAPGITGKLRFVVSGWR</sequence>
<dbReference type="RefSeq" id="WP_064025499.1">
    <property type="nucleotide sequence ID" value="NZ_LUUK01000048.1"/>
</dbReference>